<evidence type="ECO:0000259" key="9">
    <source>
        <dbReference type="PROSITE" id="PS51755"/>
    </source>
</evidence>
<name>A0A6S6TIY2_9GAMM</name>
<dbReference type="InterPro" id="IPR001789">
    <property type="entry name" value="Sig_transdc_resp-reg_receiver"/>
</dbReference>
<dbReference type="InterPro" id="IPR036388">
    <property type="entry name" value="WH-like_DNA-bd_sf"/>
</dbReference>
<dbReference type="EMBL" id="CACVAT010000237">
    <property type="protein sequence ID" value="CAA6814985.1"/>
    <property type="molecule type" value="Genomic_DNA"/>
</dbReference>
<dbReference type="GO" id="GO:0000156">
    <property type="term" value="F:phosphorelay response regulator activity"/>
    <property type="evidence" value="ECO:0007669"/>
    <property type="project" value="TreeGrafter"/>
</dbReference>
<proteinExistence type="predicted"/>
<dbReference type="Pfam" id="PF00486">
    <property type="entry name" value="Trans_reg_C"/>
    <property type="match status" value="1"/>
</dbReference>
<dbReference type="InterPro" id="IPR039420">
    <property type="entry name" value="WalR-like"/>
</dbReference>
<evidence type="ECO:0000256" key="5">
    <source>
        <dbReference type="ARBA" id="ARBA00023163"/>
    </source>
</evidence>
<dbReference type="SMART" id="SM00448">
    <property type="entry name" value="REC"/>
    <property type="match status" value="1"/>
</dbReference>
<dbReference type="SMART" id="SM00862">
    <property type="entry name" value="Trans_reg_C"/>
    <property type="match status" value="1"/>
</dbReference>
<reference evidence="10" key="1">
    <citation type="submission" date="2020-01" db="EMBL/GenBank/DDBJ databases">
        <authorList>
            <person name="Meier V. D."/>
            <person name="Meier V D."/>
        </authorList>
    </citation>
    <scope>NUCLEOTIDE SEQUENCE</scope>
    <source>
        <strain evidence="10">HLG_WM_MAG_09</strain>
    </source>
</reference>
<dbReference type="Pfam" id="PF00072">
    <property type="entry name" value="Response_reg"/>
    <property type="match status" value="1"/>
</dbReference>
<dbReference type="SUPFAM" id="SSF46894">
    <property type="entry name" value="C-terminal effector domain of the bipartite response regulators"/>
    <property type="match status" value="1"/>
</dbReference>
<protein>
    <submittedName>
        <fullName evidence="10">Phosphate regulon transcriptional regulatory protein PhoB (SphR)</fullName>
    </submittedName>
</protein>
<dbReference type="PROSITE" id="PS51755">
    <property type="entry name" value="OMPR_PHOB"/>
    <property type="match status" value="1"/>
</dbReference>
<evidence type="ECO:0000259" key="8">
    <source>
        <dbReference type="PROSITE" id="PS50110"/>
    </source>
</evidence>
<dbReference type="CDD" id="cd00383">
    <property type="entry name" value="trans_reg_C"/>
    <property type="match status" value="1"/>
</dbReference>
<dbReference type="PANTHER" id="PTHR48111:SF1">
    <property type="entry name" value="TWO-COMPONENT RESPONSE REGULATOR ORR33"/>
    <property type="match status" value="1"/>
</dbReference>
<keyword evidence="4 7" id="KW-0238">DNA-binding</keyword>
<dbReference type="InterPro" id="IPR001867">
    <property type="entry name" value="OmpR/PhoB-type_DNA-bd"/>
</dbReference>
<dbReference type="Gene3D" id="6.10.250.690">
    <property type="match status" value="1"/>
</dbReference>
<dbReference type="Gene3D" id="1.10.10.10">
    <property type="entry name" value="Winged helix-like DNA-binding domain superfamily/Winged helix DNA-binding domain"/>
    <property type="match status" value="1"/>
</dbReference>
<keyword evidence="2" id="KW-0902">Two-component regulatory system</keyword>
<keyword evidence="5" id="KW-0804">Transcription</keyword>
<dbReference type="PROSITE" id="PS50110">
    <property type="entry name" value="RESPONSE_REGULATORY"/>
    <property type="match status" value="1"/>
</dbReference>
<dbReference type="Gene3D" id="3.40.50.2300">
    <property type="match status" value="1"/>
</dbReference>
<dbReference type="PANTHER" id="PTHR48111">
    <property type="entry name" value="REGULATOR OF RPOS"/>
    <property type="match status" value="1"/>
</dbReference>
<accession>A0A6S6TIY2</accession>
<dbReference type="GO" id="GO:0005829">
    <property type="term" value="C:cytosol"/>
    <property type="evidence" value="ECO:0007669"/>
    <property type="project" value="TreeGrafter"/>
</dbReference>
<dbReference type="InterPro" id="IPR011006">
    <property type="entry name" value="CheY-like_superfamily"/>
</dbReference>
<dbReference type="InterPro" id="IPR016032">
    <property type="entry name" value="Sig_transdc_resp-reg_C-effctor"/>
</dbReference>
<evidence type="ECO:0000256" key="6">
    <source>
        <dbReference type="PROSITE-ProRule" id="PRU00169"/>
    </source>
</evidence>
<keyword evidence="1 6" id="KW-0597">Phosphoprotein</keyword>
<dbReference type="GO" id="GO:0032993">
    <property type="term" value="C:protein-DNA complex"/>
    <property type="evidence" value="ECO:0007669"/>
    <property type="project" value="TreeGrafter"/>
</dbReference>
<keyword evidence="3" id="KW-0805">Transcription regulation</keyword>
<evidence type="ECO:0000256" key="1">
    <source>
        <dbReference type="ARBA" id="ARBA00022553"/>
    </source>
</evidence>
<feature type="domain" description="Response regulatory" evidence="8">
    <location>
        <begin position="3"/>
        <end position="119"/>
    </location>
</feature>
<evidence type="ECO:0000313" key="10">
    <source>
        <dbReference type="EMBL" id="CAA6814985.1"/>
    </source>
</evidence>
<feature type="modified residue" description="4-aspartylphosphate" evidence="6">
    <location>
        <position position="52"/>
    </location>
</feature>
<feature type="DNA-binding region" description="OmpR/PhoB-type" evidence="7">
    <location>
        <begin position="133"/>
        <end position="228"/>
    </location>
</feature>
<dbReference type="SUPFAM" id="SSF52172">
    <property type="entry name" value="CheY-like"/>
    <property type="match status" value="1"/>
</dbReference>
<feature type="domain" description="OmpR/PhoB-type" evidence="9">
    <location>
        <begin position="133"/>
        <end position="228"/>
    </location>
</feature>
<evidence type="ECO:0000256" key="7">
    <source>
        <dbReference type="PROSITE-ProRule" id="PRU01091"/>
    </source>
</evidence>
<sequence length="231" mass="26626">MHTILLIDDDEQLAEPLQEFFARYDLNLLSEVHPEKGLHRLQGGDVDLTILDVMLPDMDGFEVCRQIRRDDKLKNMPVLMLTARGDVMDRVIGLELGADDYLAKPFEPRELVARIHNILRRSQPQSNQPETDPQQLNFEYLCIDQQRRKVTLEGNDLELTNSEYELLLMFANEPDTAFSRDDILNALRGINAELYTRSVDILVSRLRQKLKPLNCIQTVWGSGYRFLAAEA</sequence>
<gene>
    <name evidence="10" type="ORF">HELGO_WM35969</name>
</gene>
<evidence type="ECO:0000256" key="4">
    <source>
        <dbReference type="ARBA" id="ARBA00023125"/>
    </source>
</evidence>
<evidence type="ECO:0000256" key="2">
    <source>
        <dbReference type="ARBA" id="ARBA00023012"/>
    </source>
</evidence>
<evidence type="ECO:0000256" key="3">
    <source>
        <dbReference type="ARBA" id="ARBA00023015"/>
    </source>
</evidence>
<dbReference type="AlphaFoldDB" id="A0A6S6TIY2"/>
<dbReference type="GO" id="GO:0000976">
    <property type="term" value="F:transcription cis-regulatory region binding"/>
    <property type="evidence" value="ECO:0007669"/>
    <property type="project" value="TreeGrafter"/>
</dbReference>
<organism evidence="10">
    <name type="scientific">uncultured Thiotrichaceae bacterium</name>
    <dbReference type="NCBI Taxonomy" id="298394"/>
    <lineage>
        <taxon>Bacteria</taxon>
        <taxon>Pseudomonadati</taxon>
        <taxon>Pseudomonadota</taxon>
        <taxon>Gammaproteobacteria</taxon>
        <taxon>Thiotrichales</taxon>
        <taxon>Thiotrichaceae</taxon>
        <taxon>environmental samples</taxon>
    </lineage>
</organism>
<dbReference type="GO" id="GO:0006355">
    <property type="term" value="P:regulation of DNA-templated transcription"/>
    <property type="evidence" value="ECO:0007669"/>
    <property type="project" value="InterPro"/>
</dbReference>